<comment type="caution">
    <text evidence="1">The sequence shown here is derived from an EMBL/GenBank/DDBJ whole genome shotgun (WGS) entry which is preliminary data.</text>
</comment>
<evidence type="ECO:0000313" key="2">
    <source>
        <dbReference type="Proteomes" id="UP001243989"/>
    </source>
</evidence>
<evidence type="ECO:0000313" key="1">
    <source>
        <dbReference type="EMBL" id="KAK1625019.1"/>
    </source>
</evidence>
<protein>
    <submittedName>
        <fullName evidence="1">Uncharacterized protein</fullName>
    </submittedName>
</protein>
<keyword evidence="2" id="KW-1185">Reference proteome</keyword>
<organism evidence="1 2">
    <name type="scientific">Colletotrichum phormii</name>
    <dbReference type="NCBI Taxonomy" id="359342"/>
    <lineage>
        <taxon>Eukaryota</taxon>
        <taxon>Fungi</taxon>
        <taxon>Dikarya</taxon>
        <taxon>Ascomycota</taxon>
        <taxon>Pezizomycotina</taxon>
        <taxon>Sordariomycetes</taxon>
        <taxon>Hypocreomycetidae</taxon>
        <taxon>Glomerellales</taxon>
        <taxon>Glomerellaceae</taxon>
        <taxon>Colletotrichum</taxon>
        <taxon>Colletotrichum acutatum species complex</taxon>
    </lineage>
</organism>
<sequence>MLQYARLLGRAVERELRLRFNQTGDEHGSTDSSVVYAISGSRGREAKVDRMEEIKSTDKKVADS</sequence>
<name>A0AAJ0EAE8_9PEZI</name>
<dbReference type="EMBL" id="JAHMHQ010000022">
    <property type="protein sequence ID" value="KAK1625019.1"/>
    <property type="molecule type" value="Genomic_DNA"/>
</dbReference>
<accession>A0AAJ0EAE8</accession>
<dbReference type="AlphaFoldDB" id="A0AAJ0EAE8"/>
<dbReference type="Proteomes" id="UP001243989">
    <property type="component" value="Unassembled WGS sequence"/>
</dbReference>
<dbReference type="GeneID" id="85476043"/>
<proteinExistence type="predicted"/>
<reference evidence="1" key="1">
    <citation type="submission" date="2021-06" db="EMBL/GenBank/DDBJ databases">
        <title>Comparative genomics, transcriptomics and evolutionary studies reveal genomic signatures of adaptation to plant cell wall in hemibiotrophic fungi.</title>
        <authorList>
            <consortium name="DOE Joint Genome Institute"/>
            <person name="Baroncelli R."/>
            <person name="Diaz J.F."/>
            <person name="Benocci T."/>
            <person name="Peng M."/>
            <person name="Battaglia E."/>
            <person name="Haridas S."/>
            <person name="Andreopoulos W."/>
            <person name="Labutti K."/>
            <person name="Pangilinan J."/>
            <person name="Floch G.L."/>
            <person name="Makela M.R."/>
            <person name="Henrissat B."/>
            <person name="Grigoriev I.V."/>
            <person name="Crouch J.A."/>
            <person name="De Vries R.P."/>
            <person name="Sukno S.A."/>
            <person name="Thon M.R."/>
        </authorList>
    </citation>
    <scope>NUCLEOTIDE SEQUENCE</scope>
    <source>
        <strain evidence="1">CBS 102054</strain>
    </source>
</reference>
<gene>
    <name evidence="1" type="ORF">BDP81DRAFT_436953</name>
</gene>
<dbReference type="RefSeq" id="XP_060441014.1">
    <property type="nucleotide sequence ID" value="XM_060591181.1"/>
</dbReference>